<evidence type="ECO:0000313" key="3">
    <source>
        <dbReference type="EMBL" id="AFK63887.1"/>
    </source>
</evidence>
<dbReference type="GO" id="GO:0003700">
    <property type="term" value="F:DNA-binding transcription factor activity"/>
    <property type="evidence" value="ECO:0007669"/>
    <property type="project" value="TreeGrafter"/>
</dbReference>
<protein>
    <recommendedName>
        <fullName evidence="2">HTH cro/C1-type domain-containing protein</fullName>
    </recommendedName>
</protein>
<dbReference type="PANTHER" id="PTHR46797:SF1">
    <property type="entry name" value="METHYLPHOSPHONATE SYNTHASE"/>
    <property type="match status" value="1"/>
</dbReference>
<sequence>MSTITIKIGRSVRTLREGRRLSQEALADLAGVSRSFLGEIERGEAVPSIETLQKLADALGEKLSFLITQYERLDE</sequence>
<dbReference type="HOGENOM" id="CLU_066192_29_4_4"/>
<reference evidence="3 4" key="1">
    <citation type="journal article" date="2011" name="J. Bacteriol.">
        <title>Whole-genome shotgun sequencing of the sulfur-oxidizing chemoautotroph Tetrathiobacter kashmirensis.</title>
        <authorList>
            <person name="Ghosh W."/>
            <person name="George A."/>
            <person name="Agarwal A."/>
            <person name="Raj P."/>
            <person name="Alam M."/>
            <person name="Pyne P."/>
            <person name="Das Gupta S.K."/>
        </authorList>
    </citation>
    <scope>NUCLEOTIDE SEQUENCE [LARGE SCALE GENOMIC DNA]</scope>
    <source>
        <strain evidence="3 4">WT001</strain>
    </source>
</reference>
<evidence type="ECO:0000259" key="2">
    <source>
        <dbReference type="PROSITE" id="PS50943"/>
    </source>
</evidence>
<dbReference type="PANTHER" id="PTHR46797">
    <property type="entry name" value="HTH-TYPE TRANSCRIPTIONAL REGULATOR"/>
    <property type="match status" value="1"/>
</dbReference>
<organism evidence="3 4">
    <name type="scientific">Advenella kashmirensis (strain DSM 17095 / LMG 22695 / WT001)</name>
    <name type="common">Tetrathiobacter kashmirensis</name>
    <dbReference type="NCBI Taxonomy" id="1036672"/>
    <lineage>
        <taxon>Bacteria</taxon>
        <taxon>Pseudomonadati</taxon>
        <taxon>Pseudomonadota</taxon>
        <taxon>Betaproteobacteria</taxon>
        <taxon>Burkholderiales</taxon>
        <taxon>Alcaligenaceae</taxon>
    </lineage>
</organism>
<dbReference type="KEGG" id="aka:TKWG_20850"/>
<keyword evidence="4" id="KW-1185">Reference proteome</keyword>
<gene>
    <name evidence="3" type="ordered locus">TKWG_20850</name>
</gene>
<dbReference type="GO" id="GO:0005829">
    <property type="term" value="C:cytosol"/>
    <property type="evidence" value="ECO:0007669"/>
    <property type="project" value="TreeGrafter"/>
</dbReference>
<dbReference type="OrthoDB" id="1097442at2"/>
<reference evidence="4" key="2">
    <citation type="journal article" date="2013" name="PLoS ONE">
        <title>Genome implosion elicits host-confinement in Alcaligenaceae: evidence from the comparative genomics of Tetrathiobacter kashmirensis, a pathogen in the making.</title>
        <authorList>
            <person name="Ghosh W."/>
            <person name="Alam M."/>
            <person name="Roy C."/>
            <person name="Pyne P."/>
            <person name="George A."/>
            <person name="Chakraborty R."/>
            <person name="Majumder S."/>
            <person name="Agarwal A."/>
            <person name="Chakraborty S."/>
            <person name="Majumdar S."/>
            <person name="Gupta S.K."/>
        </authorList>
    </citation>
    <scope>NUCLEOTIDE SEQUENCE [LARGE SCALE GENOMIC DNA]</scope>
    <source>
        <strain evidence="4">WT001</strain>
    </source>
</reference>
<dbReference type="EMBL" id="CP003555">
    <property type="protein sequence ID" value="AFK63887.1"/>
    <property type="molecule type" value="Genomic_DNA"/>
</dbReference>
<dbReference type="STRING" id="1036672.TKWG_20850"/>
<feature type="domain" description="HTH cro/C1-type" evidence="2">
    <location>
        <begin position="12"/>
        <end position="66"/>
    </location>
</feature>
<evidence type="ECO:0000256" key="1">
    <source>
        <dbReference type="ARBA" id="ARBA00023125"/>
    </source>
</evidence>
<dbReference type="RefSeq" id="WP_014751978.1">
    <property type="nucleotide sequence ID" value="NC_017964.1"/>
</dbReference>
<accession>I3UFU9</accession>
<keyword evidence="1" id="KW-0238">DNA-binding</keyword>
<dbReference type="AlphaFoldDB" id="I3UFU9"/>
<dbReference type="InterPro" id="IPR050807">
    <property type="entry name" value="TransReg_Diox_bact_type"/>
</dbReference>
<dbReference type="Pfam" id="PF01381">
    <property type="entry name" value="HTH_3"/>
    <property type="match status" value="1"/>
</dbReference>
<proteinExistence type="predicted"/>
<dbReference type="InterPro" id="IPR010982">
    <property type="entry name" value="Lambda_DNA-bd_dom_sf"/>
</dbReference>
<dbReference type="PROSITE" id="PS50943">
    <property type="entry name" value="HTH_CROC1"/>
    <property type="match status" value="1"/>
</dbReference>
<dbReference type="InterPro" id="IPR001387">
    <property type="entry name" value="Cro/C1-type_HTH"/>
</dbReference>
<dbReference type="Proteomes" id="UP000005267">
    <property type="component" value="Chromosome"/>
</dbReference>
<evidence type="ECO:0000313" key="4">
    <source>
        <dbReference type="Proteomes" id="UP000005267"/>
    </source>
</evidence>
<name>I3UFU9_ADVKW</name>
<dbReference type="SUPFAM" id="SSF47413">
    <property type="entry name" value="lambda repressor-like DNA-binding domains"/>
    <property type="match status" value="1"/>
</dbReference>
<dbReference type="SMART" id="SM00530">
    <property type="entry name" value="HTH_XRE"/>
    <property type="match status" value="1"/>
</dbReference>
<dbReference type="GO" id="GO:0003677">
    <property type="term" value="F:DNA binding"/>
    <property type="evidence" value="ECO:0007669"/>
    <property type="project" value="UniProtKB-KW"/>
</dbReference>
<dbReference type="CDD" id="cd00093">
    <property type="entry name" value="HTH_XRE"/>
    <property type="match status" value="1"/>
</dbReference>
<dbReference type="Gene3D" id="1.10.260.40">
    <property type="entry name" value="lambda repressor-like DNA-binding domains"/>
    <property type="match status" value="1"/>
</dbReference>